<feature type="signal peptide" evidence="2">
    <location>
        <begin position="1"/>
        <end position="23"/>
    </location>
</feature>
<organism evidence="4 5">
    <name type="scientific">Anopheles coluzzii</name>
    <name type="common">African malaria mosquito</name>
    <dbReference type="NCBI Taxonomy" id="1518534"/>
    <lineage>
        <taxon>Eukaryota</taxon>
        <taxon>Metazoa</taxon>
        <taxon>Ecdysozoa</taxon>
        <taxon>Arthropoda</taxon>
        <taxon>Hexapoda</taxon>
        <taxon>Insecta</taxon>
        <taxon>Pterygota</taxon>
        <taxon>Neoptera</taxon>
        <taxon>Endopterygota</taxon>
        <taxon>Diptera</taxon>
        <taxon>Nematocera</taxon>
        <taxon>Culicoidea</taxon>
        <taxon>Culicidae</taxon>
        <taxon>Anophelinae</taxon>
        <taxon>Anopheles</taxon>
    </lineage>
</organism>
<feature type="domain" description="TGF-beta propeptide" evidence="3">
    <location>
        <begin position="139"/>
        <end position="275"/>
    </location>
</feature>
<feature type="region of interest" description="Disordered" evidence="1">
    <location>
        <begin position="441"/>
        <end position="479"/>
    </location>
</feature>
<dbReference type="AlphaFoldDB" id="A0A6E8VNZ7"/>
<accession>A0A6E8VNZ7</accession>
<dbReference type="VEuPathDB" id="VectorBase:ACON2_037003"/>
<reference evidence="4" key="2">
    <citation type="submission" date="2020-05" db="UniProtKB">
        <authorList>
            <consortium name="EnsemblMetazoa"/>
        </authorList>
    </citation>
    <scope>IDENTIFICATION</scope>
    <source>
        <strain evidence="4">Ngousso</strain>
    </source>
</reference>
<keyword evidence="2" id="KW-0732">Signal</keyword>
<keyword evidence="5" id="KW-1185">Reference proteome</keyword>
<sequence length="479" mass="54595">MKTVVPLGLVVLLGLLQAQPTHSAPFNLRDPVEEGLAMAESKMIDFENLTESERLSFLRENINITALKIQQRVLREKQNLNRTSGPLAITQSTTDRNVSDRVKTRKEYAEHIIGNIKHNIETNLMRNDTGHMGAATHEMAFSAVCDMPKNTNASQWNSDNTWNLYFRLPHNKQYNSVSSAVLRLYMHGANSTSSRESDNCKNPSEQMIRITTSVYFRKNRKDNAGQERKKICSCITITRSYRGWITLDTLLAVKAWDKPNRNLLIAIDVEDQDDRPMRAADFFRPADCTEASKQHNAAVLPWTYLRSTYAGSAHEMDNVPHNPRLDLMFQKRMHHNHRPYRNKHHYKGYYLANDSTGSATGNSYEHDGTDSKCPRFVGEDAGPPAQQTHHDHDQHQATKHNGQRPNPLYYLFKELHGHQHQQQQHVVVQHPVVVSRAQMKRRHLNHRARDAPVAGSDGSDESRSSVSSASVLSSEERNL</sequence>
<proteinExistence type="predicted"/>
<evidence type="ECO:0000313" key="4">
    <source>
        <dbReference type="EnsemblMetazoa" id="ACON005987-PA"/>
    </source>
</evidence>
<name>A0A6E8VNZ7_ANOCL</name>
<feature type="chain" id="PRO_5026157195" evidence="2">
    <location>
        <begin position="24"/>
        <end position="479"/>
    </location>
</feature>
<feature type="region of interest" description="Disordered" evidence="1">
    <location>
        <begin position="359"/>
        <end position="405"/>
    </location>
</feature>
<evidence type="ECO:0000259" key="3">
    <source>
        <dbReference type="Pfam" id="PF00688"/>
    </source>
</evidence>
<evidence type="ECO:0000256" key="1">
    <source>
        <dbReference type="SAM" id="MobiDB-lite"/>
    </source>
</evidence>
<evidence type="ECO:0000313" key="5">
    <source>
        <dbReference type="Proteomes" id="UP001105220"/>
    </source>
</evidence>
<protein>
    <submittedName>
        <fullName evidence="4">TGF-beta propeptide domain-containing protein</fullName>
    </submittedName>
</protein>
<feature type="compositionally biased region" description="Basic and acidic residues" evidence="1">
    <location>
        <begin position="364"/>
        <end position="373"/>
    </location>
</feature>
<feature type="compositionally biased region" description="Low complexity" evidence="1">
    <location>
        <begin position="464"/>
        <end position="473"/>
    </location>
</feature>
<dbReference type="Pfam" id="PF00688">
    <property type="entry name" value="TGFb_propeptide"/>
    <property type="match status" value="1"/>
</dbReference>
<dbReference type="EnsemblMetazoa" id="ACON005987-RA">
    <property type="protein sequence ID" value="ACON005987-PA"/>
    <property type="gene ID" value="ACON005987"/>
</dbReference>
<dbReference type="VEuPathDB" id="VectorBase:ACON005987"/>
<dbReference type="InterPro" id="IPR001111">
    <property type="entry name" value="TGF-b_propeptide"/>
</dbReference>
<reference key="1">
    <citation type="journal article" date="2019" name="Genes (Basel)">
        <title>A High-Quality De novo Genome Assembly from a Single Mosquito Using PacBio Sequencing.</title>
        <authorList>
            <person name="Kingan S.B."/>
            <person name="Heaton H."/>
            <person name="Cudini J."/>
            <person name="Lambert C.C."/>
            <person name="Baybayan P."/>
            <person name="Galvin B.D."/>
            <person name="Durbin R."/>
            <person name="Korlach J."/>
            <person name="Lawniczak M.K.N."/>
        </authorList>
    </citation>
    <scope>NUCLEOTIDE SEQUENCE [LARGE SCALE GENOMIC DNA]</scope>
    <source>
        <strain>Mali-NIH</strain>
    </source>
</reference>
<dbReference type="Proteomes" id="UP001105220">
    <property type="component" value="Unplaced"/>
</dbReference>
<dbReference type="VEuPathDB" id="VectorBase:ACMO_003476"/>
<evidence type="ECO:0000256" key="2">
    <source>
        <dbReference type="SAM" id="SignalP"/>
    </source>
</evidence>